<dbReference type="AlphaFoldDB" id="A0AAV7WUY7"/>
<dbReference type="EMBL" id="JANPWB010000001">
    <property type="protein sequence ID" value="KAJ1217942.1"/>
    <property type="molecule type" value="Genomic_DNA"/>
</dbReference>
<evidence type="ECO:0000313" key="1">
    <source>
        <dbReference type="EMBL" id="KAJ1217942.1"/>
    </source>
</evidence>
<accession>A0AAV7WUY7</accession>
<organism evidence="1 2">
    <name type="scientific">Pleurodeles waltl</name>
    <name type="common">Iberian ribbed newt</name>
    <dbReference type="NCBI Taxonomy" id="8319"/>
    <lineage>
        <taxon>Eukaryota</taxon>
        <taxon>Metazoa</taxon>
        <taxon>Chordata</taxon>
        <taxon>Craniata</taxon>
        <taxon>Vertebrata</taxon>
        <taxon>Euteleostomi</taxon>
        <taxon>Amphibia</taxon>
        <taxon>Batrachia</taxon>
        <taxon>Caudata</taxon>
        <taxon>Salamandroidea</taxon>
        <taxon>Salamandridae</taxon>
        <taxon>Pleurodelinae</taxon>
        <taxon>Pleurodeles</taxon>
    </lineage>
</organism>
<reference evidence="1" key="1">
    <citation type="journal article" date="2022" name="bioRxiv">
        <title>Sequencing and chromosome-scale assembly of the giantPleurodeles waltlgenome.</title>
        <authorList>
            <person name="Brown T."/>
            <person name="Elewa A."/>
            <person name="Iarovenko S."/>
            <person name="Subramanian E."/>
            <person name="Araus A.J."/>
            <person name="Petzold A."/>
            <person name="Susuki M."/>
            <person name="Suzuki K.-i.T."/>
            <person name="Hayashi T."/>
            <person name="Toyoda A."/>
            <person name="Oliveira C."/>
            <person name="Osipova E."/>
            <person name="Leigh N.D."/>
            <person name="Simon A."/>
            <person name="Yun M.H."/>
        </authorList>
    </citation>
    <scope>NUCLEOTIDE SEQUENCE</scope>
    <source>
        <strain evidence="1">20211129_DDA</strain>
        <tissue evidence="1">Liver</tissue>
    </source>
</reference>
<sequence>MGGLPSTSSTIPWGPAPYLVPHSPALLPRCGCRACVTPSRPQRAQAYCSVFSIRPRRGHSSVSSTSPPGLCSKPQSLLTSVASSLWVSGPSQHRRRTAHSTVPPVHTGALSGALLRVLLQAGGRPPFHVLYKSPRALHHASFLIPKRYFLDVDAGPMSASPMARSLHCALSVHRRTVVCSLLGQVEATPRCPLQVPRGYAPYLSHYSAALPPRRGCQASANTASGPRTPLRPQRTRALYPMHCSVFSARPGGGHPSTTSTIPLVVRSVPRPSL</sequence>
<comment type="caution">
    <text evidence="1">The sequence shown here is derived from an EMBL/GenBank/DDBJ whole genome shotgun (WGS) entry which is preliminary data.</text>
</comment>
<keyword evidence="2" id="KW-1185">Reference proteome</keyword>
<evidence type="ECO:0000313" key="2">
    <source>
        <dbReference type="Proteomes" id="UP001066276"/>
    </source>
</evidence>
<dbReference type="Proteomes" id="UP001066276">
    <property type="component" value="Chromosome 1_1"/>
</dbReference>
<name>A0AAV7WUY7_PLEWA</name>
<protein>
    <submittedName>
        <fullName evidence="1">Uncharacterized protein</fullName>
    </submittedName>
</protein>
<gene>
    <name evidence="1" type="ORF">NDU88_005529</name>
</gene>
<proteinExistence type="predicted"/>